<sequence>MSPGEPPCKSDYALGRLTIWAIELSRTAIRDVGYYIQHEAFLPSFSLALLYLTVLSFGGQMVNYLVSRSLSSLTIGLLRTGSAVFEISATWIAPMMMDWIGAVRSGIWLLNWQVVCLGIAAATMWVQNTVFGGLWLFLPMVMLSRAGLWGFDLSAQYLIQEEVEAEGRGRFSSIEASFQNLFELFAFATTIIFSRPEQFKYPAAISTGSTACAAIMYAF</sequence>
<reference evidence="8 9" key="1">
    <citation type="submission" date="2017-06" db="EMBL/GenBank/DDBJ databases">
        <title>Draft genome sequence of a variant of Elsinoe murrayae.</title>
        <authorList>
            <person name="Cheng Q."/>
        </authorList>
    </citation>
    <scope>NUCLEOTIDE SEQUENCE [LARGE SCALE GENOMIC DNA]</scope>
    <source>
        <strain evidence="8 9">CQ-2017a</strain>
    </source>
</reference>
<dbReference type="PANTHER" id="PTHR11660:SF57">
    <property type="entry name" value="SOLUTE CARRIER FAMILY 40 MEMBER"/>
    <property type="match status" value="1"/>
</dbReference>
<evidence type="ECO:0000313" key="8">
    <source>
        <dbReference type="EMBL" id="PNS19937.1"/>
    </source>
</evidence>
<accession>A0A2K1QY25</accession>
<organism evidence="8 9">
    <name type="scientific">Sphaceloma murrayae</name>
    <dbReference type="NCBI Taxonomy" id="2082308"/>
    <lineage>
        <taxon>Eukaryota</taxon>
        <taxon>Fungi</taxon>
        <taxon>Dikarya</taxon>
        <taxon>Ascomycota</taxon>
        <taxon>Pezizomycotina</taxon>
        <taxon>Dothideomycetes</taxon>
        <taxon>Dothideomycetidae</taxon>
        <taxon>Myriangiales</taxon>
        <taxon>Elsinoaceae</taxon>
        <taxon>Sphaceloma</taxon>
    </lineage>
</organism>
<dbReference type="GO" id="GO:0005381">
    <property type="term" value="F:iron ion transmembrane transporter activity"/>
    <property type="evidence" value="ECO:0007669"/>
    <property type="project" value="UniProtKB-UniRule"/>
</dbReference>
<comment type="function">
    <text evidence="7">May be involved in iron transport and iron homeostasis.</text>
</comment>
<evidence type="ECO:0000256" key="2">
    <source>
        <dbReference type="ARBA" id="ARBA00006279"/>
    </source>
</evidence>
<keyword evidence="5 7" id="KW-1133">Transmembrane helix</keyword>
<evidence type="ECO:0000256" key="7">
    <source>
        <dbReference type="RuleBase" id="RU365065"/>
    </source>
</evidence>
<keyword evidence="4 7" id="KW-0812">Transmembrane</keyword>
<proteinExistence type="inferred from homology"/>
<dbReference type="InParanoid" id="A0A2K1QY25"/>
<comment type="subcellular location">
    <subcellularLocation>
        <location evidence="1 7">Membrane</location>
        <topology evidence="1 7">Multi-pass membrane protein</topology>
    </subcellularLocation>
</comment>
<comment type="similarity">
    <text evidence="2 7">Belongs to the ferroportin (FP) (TC 2.A.100) family. SLC40A subfamily.</text>
</comment>
<feature type="transmembrane region" description="Helical" evidence="7">
    <location>
        <begin position="70"/>
        <end position="92"/>
    </location>
</feature>
<evidence type="ECO:0000313" key="9">
    <source>
        <dbReference type="Proteomes" id="UP000243797"/>
    </source>
</evidence>
<name>A0A2K1QY25_9PEZI</name>
<dbReference type="InterPro" id="IPR036259">
    <property type="entry name" value="MFS_trans_sf"/>
</dbReference>
<feature type="transmembrane region" description="Helical" evidence="7">
    <location>
        <begin position="40"/>
        <end position="58"/>
    </location>
</feature>
<feature type="transmembrane region" description="Helical" evidence="7">
    <location>
        <begin position="112"/>
        <end position="138"/>
    </location>
</feature>
<dbReference type="AlphaFoldDB" id="A0A2K1QY25"/>
<evidence type="ECO:0000256" key="4">
    <source>
        <dbReference type="ARBA" id="ARBA00022692"/>
    </source>
</evidence>
<dbReference type="GO" id="GO:0016020">
    <property type="term" value="C:membrane"/>
    <property type="evidence" value="ECO:0007669"/>
    <property type="project" value="UniProtKB-SubCell"/>
</dbReference>
<evidence type="ECO:0000256" key="5">
    <source>
        <dbReference type="ARBA" id="ARBA00022989"/>
    </source>
</evidence>
<dbReference type="Pfam" id="PF06963">
    <property type="entry name" value="FPN1"/>
    <property type="match status" value="1"/>
</dbReference>
<protein>
    <recommendedName>
        <fullName evidence="7">Solute carrier family 40 member</fullName>
    </recommendedName>
</protein>
<keyword evidence="6 7" id="KW-0472">Membrane</keyword>
<evidence type="ECO:0000256" key="6">
    <source>
        <dbReference type="ARBA" id="ARBA00023136"/>
    </source>
</evidence>
<keyword evidence="9" id="KW-1185">Reference proteome</keyword>
<dbReference type="InterPro" id="IPR009716">
    <property type="entry name" value="Ferroportin-1"/>
</dbReference>
<keyword evidence="3 7" id="KW-0813">Transport</keyword>
<dbReference type="OrthoDB" id="648861at2759"/>
<dbReference type="STRING" id="2082308.A0A2K1QY25"/>
<dbReference type="Proteomes" id="UP000243797">
    <property type="component" value="Unassembled WGS sequence"/>
</dbReference>
<dbReference type="SUPFAM" id="SSF103473">
    <property type="entry name" value="MFS general substrate transporter"/>
    <property type="match status" value="1"/>
</dbReference>
<keyword evidence="7" id="KW-0406">Ion transport</keyword>
<gene>
    <name evidence="8" type="ORF">CAC42_7904</name>
</gene>
<evidence type="ECO:0000256" key="3">
    <source>
        <dbReference type="ARBA" id="ARBA00022448"/>
    </source>
</evidence>
<dbReference type="PANTHER" id="PTHR11660">
    <property type="entry name" value="SOLUTE CARRIER FAMILY 40 MEMBER"/>
    <property type="match status" value="1"/>
</dbReference>
<evidence type="ECO:0000256" key="1">
    <source>
        <dbReference type="ARBA" id="ARBA00004141"/>
    </source>
</evidence>
<comment type="caution">
    <text evidence="7">Lacks conserved residue(s) required for the propagation of feature annotation.</text>
</comment>
<comment type="caution">
    <text evidence="8">The sequence shown here is derived from an EMBL/GenBank/DDBJ whole genome shotgun (WGS) entry which is preliminary data.</text>
</comment>
<dbReference type="EMBL" id="NKHZ01000029">
    <property type="protein sequence ID" value="PNS19937.1"/>
    <property type="molecule type" value="Genomic_DNA"/>
</dbReference>